<evidence type="ECO:0000313" key="12">
    <source>
        <dbReference type="Proteomes" id="UP000501443"/>
    </source>
</evidence>
<dbReference type="InterPro" id="IPR000477">
    <property type="entry name" value="RT_dom"/>
</dbReference>
<reference evidence="11 12" key="1">
    <citation type="submission" date="2020-05" db="EMBL/GenBank/DDBJ databases">
        <title>First description outside Europe of the emergent pathogen for shellfish aquaculture Vibrio europaeus.</title>
        <authorList>
            <person name="Dubert J."/>
            <person name="Rojas R."/>
        </authorList>
    </citation>
    <scope>NUCLEOTIDE SEQUENCE [LARGE SCALE GENOMIC DNA]</scope>
    <source>
        <strain evidence="11 12">NPI-1</strain>
    </source>
</reference>
<dbReference type="PANTHER" id="PTHR34047">
    <property type="entry name" value="NUCLEAR INTRON MATURASE 1, MITOCHONDRIAL-RELATED"/>
    <property type="match status" value="1"/>
</dbReference>
<dbReference type="Pfam" id="PF00078">
    <property type="entry name" value="RVT_1"/>
    <property type="match status" value="1"/>
</dbReference>
<evidence type="ECO:0000256" key="7">
    <source>
        <dbReference type="ARBA" id="ARBA00023118"/>
    </source>
</evidence>
<dbReference type="NCBIfam" id="NF038233">
    <property type="entry name" value="retron_St85_RT"/>
    <property type="match status" value="1"/>
</dbReference>
<dbReference type="GO" id="GO:0003723">
    <property type="term" value="F:RNA binding"/>
    <property type="evidence" value="ECO:0007669"/>
    <property type="project" value="InterPro"/>
</dbReference>
<evidence type="ECO:0000256" key="5">
    <source>
        <dbReference type="ARBA" id="ARBA00022842"/>
    </source>
</evidence>
<name>A0AAE7DXJ8_9VIBR</name>
<dbReference type="GO" id="GO:0051607">
    <property type="term" value="P:defense response to virus"/>
    <property type="evidence" value="ECO:0007669"/>
    <property type="project" value="UniProtKB-KW"/>
</dbReference>
<accession>A0AAE7DXJ8</accession>
<organism evidence="11 12">
    <name type="scientific">Vibrio europaeus</name>
    <dbReference type="NCBI Taxonomy" id="300876"/>
    <lineage>
        <taxon>Bacteria</taxon>
        <taxon>Pseudomonadati</taxon>
        <taxon>Pseudomonadota</taxon>
        <taxon>Gammaproteobacteria</taxon>
        <taxon>Vibrionales</taxon>
        <taxon>Vibrionaceae</taxon>
        <taxon>Vibrio</taxon>
        <taxon>Vibrio oreintalis group</taxon>
    </lineage>
</organism>
<keyword evidence="6 11" id="KW-0695">RNA-directed DNA polymerase</keyword>
<keyword evidence="4" id="KW-0479">Metal-binding</keyword>
<evidence type="ECO:0000256" key="9">
    <source>
        <dbReference type="ARBA" id="ARBA00048173"/>
    </source>
</evidence>
<protein>
    <recommendedName>
        <fullName evidence="1">RNA-directed DNA polymerase</fullName>
        <ecNumber evidence="1">2.7.7.49</ecNumber>
    </recommendedName>
</protein>
<gene>
    <name evidence="11" type="ORF">HOO69_10075</name>
</gene>
<proteinExistence type="inferred from homology"/>
<keyword evidence="7" id="KW-0051">Antiviral defense</keyword>
<dbReference type="EC" id="2.7.7.49" evidence="1"/>
<sequence>MFQLFDTFREQLALSNDELSSYLHTIPFRYKRFYIDKRNSDEKRLIAQPAKAVKTLQRYAISEIEDELPIHSSAMAYCKGRGIKENALVHAKSRYLLKLDLKNFFESISPEILLSVISKHSIELCDNDKFLISNLFFWKLRRNSHLKLSVGAPSSPFISNVIMYFFDKDLAEKCNEMNVSYTRYADDMTFSTQDSNILYKIETIVRKLLKFHFDNKLTINRSKTVHSSKAHNRHVTGVTLDNHGRISLGRDNKRSLRAGVYNFTQGRLNKDEAMKLRGKLGFAKYIEPKFILRLEKTFGKDVIDELKKYN</sequence>
<dbReference type="SUPFAM" id="SSF56672">
    <property type="entry name" value="DNA/RNA polymerases"/>
    <property type="match status" value="1"/>
</dbReference>
<feature type="domain" description="Reverse transcriptase" evidence="10">
    <location>
        <begin position="16"/>
        <end position="240"/>
    </location>
</feature>
<evidence type="ECO:0000256" key="2">
    <source>
        <dbReference type="ARBA" id="ARBA00022679"/>
    </source>
</evidence>
<evidence type="ECO:0000256" key="6">
    <source>
        <dbReference type="ARBA" id="ARBA00022918"/>
    </source>
</evidence>
<dbReference type="GO" id="GO:0046872">
    <property type="term" value="F:metal ion binding"/>
    <property type="evidence" value="ECO:0007669"/>
    <property type="project" value="UniProtKB-KW"/>
</dbReference>
<dbReference type="AlphaFoldDB" id="A0AAE7DXJ8"/>
<dbReference type="RefSeq" id="WP_171801966.1">
    <property type="nucleotide sequence ID" value="NZ_CP053541.1"/>
</dbReference>
<evidence type="ECO:0000256" key="1">
    <source>
        <dbReference type="ARBA" id="ARBA00012493"/>
    </source>
</evidence>
<dbReference type="InterPro" id="IPR051083">
    <property type="entry name" value="GrpII_Intron_Splice-Mob/Def"/>
</dbReference>
<dbReference type="CDD" id="cd03487">
    <property type="entry name" value="RT_Bac_retron_II"/>
    <property type="match status" value="1"/>
</dbReference>
<evidence type="ECO:0000313" key="11">
    <source>
        <dbReference type="EMBL" id="QJY36936.1"/>
    </source>
</evidence>
<evidence type="ECO:0000259" key="10">
    <source>
        <dbReference type="PROSITE" id="PS50878"/>
    </source>
</evidence>
<comment type="similarity">
    <text evidence="8">Belongs to the bacterial reverse transcriptase family.</text>
</comment>
<dbReference type="EMBL" id="CP053541">
    <property type="protein sequence ID" value="QJY36936.1"/>
    <property type="molecule type" value="Genomic_DNA"/>
</dbReference>
<comment type="catalytic activity">
    <reaction evidence="9">
        <text>DNA(n) + a 2'-deoxyribonucleoside 5'-triphosphate = DNA(n+1) + diphosphate</text>
        <dbReference type="Rhea" id="RHEA:22508"/>
        <dbReference type="Rhea" id="RHEA-COMP:17339"/>
        <dbReference type="Rhea" id="RHEA-COMP:17340"/>
        <dbReference type="ChEBI" id="CHEBI:33019"/>
        <dbReference type="ChEBI" id="CHEBI:61560"/>
        <dbReference type="ChEBI" id="CHEBI:173112"/>
        <dbReference type="EC" id="2.7.7.49"/>
    </reaction>
</comment>
<dbReference type="InterPro" id="IPR043502">
    <property type="entry name" value="DNA/RNA_pol_sf"/>
</dbReference>
<dbReference type="InterPro" id="IPR000123">
    <property type="entry name" value="Reverse_transcriptase_msDNA"/>
</dbReference>
<dbReference type="PROSITE" id="PS50878">
    <property type="entry name" value="RT_POL"/>
    <property type="match status" value="1"/>
</dbReference>
<evidence type="ECO:0000256" key="4">
    <source>
        <dbReference type="ARBA" id="ARBA00022723"/>
    </source>
</evidence>
<evidence type="ECO:0000256" key="8">
    <source>
        <dbReference type="ARBA" id="ARBA00034120"/>
    </source>
</evidence>
<dbReference type="PANTHER" id="PTHR34047:SF7">
    <property type="entry name" value="RNA-DIRECTED DNA POLYMERASE"/>
    <property type="match status" value="1"/>
</dbReference>
<keyword evidence="3" id="KW-0548">Nucleotidyltransferase</keyword>
<dbReference type="GO" id="GO:0003964">
    <property type="term" value="F:RNA-directed DNA polymerase activity"/>
    <property type="evidence" value="ECO:0007669"/>
    <property type="project" value="UniProtKB-KW"/>
</dbReference>
<dbReference type="Proteomes" id="UP000501443">
    <property type="component" value="Chromosome 1"/>
</dbReference>
<keyword evidence="5" id="KW-0460">Magnesium</keyword>
<evidence type="ECO:0000256" key="3">
    <source>
        <dbReference type="ARBA" id="ARBA00022695"/>
    </source>
</evidence>
<dbReference type="PRINTS" id="PR00866">
    <property type="entry name" value="RNADNAPOLMS"/>
</dbReference>
<keyword evidence="2" id="KW-0808">Transferase</keyword>